<evidence type="ECO:0000256" key="2">
    <source>
        <dbReference type="SAM" id="SignalP"/>
    </source>
</evidence>
<evidence type="ECO:0000313" key="4">
    <source>
        <dbReference type="Proteomes" id="UP001150062"/>
    </source>
</evidence>
<dbReference type="EMBL" id="JAOAOG010000086">
    <property type="protein sequence ID" value="KAJ6250072.1"/>
    <property type="molecule type" value="Genomic_DNA"/>
</dbReference>
<feature type="chain" id="PRO_5047325760" evidence="2">
    <location>
        <begin position="22"/>
        <end position="192"/>
    </location>
</feature>
<keyword evidence="1" id="KW-0472">Membrane</keyword>
<protein>
    <submittedName>
        <fullName evidence="3">Uncharacterized protein</fullName>
    </submittedName>
</protein>
<evidence type="ECO:0000313" key="3">
    <source>
        <dbReference type="EMBL" id="KAJ6250072.1"/>
    </source>
</evidence>
<keyword evidence="1" id="KW-0812">Transmembrane</keyword>
<keyword evidence="4" id="KW-1185">Reference proteome</keyword>
<organism evidence="3 4">
    <name type="scientific">Anaeramoeba flamelloides</name>
    <dbReference type="NCBI Taxonomy" id="1746091"/>
    <lineage>
        <taxon>Eukaryota</taxon>
        <taxon>Metamonada</taxon>
        <taxon>Anaeramoebidae</taxon>
        <taxon>Anaeramoeba</taxon>
    </lineage>
</organism>
<reference evidence="3" key="1">
    <citation type="submission" date="2022-08" db="EMBL/GenBank/DDBJ databases">
        <title>Novel sulfate-reducing endosymbionts in the free-living metamonad Anaeramoeba.</title>
        <authorList>
            <person name="Jerlstrom-Hultqvist J."/>
            <person name="Cepicka I."/>
            <person name="Gallot-Lavallee L."/>
            <person name="Salas-Leiva D."/>
            <person name="Curtis B.A."/>
            <person name="Zahonova K."/>
            <person name="Pipaliya S."/>
            <person name="Dacks J."/>
            <person name="Roger A.J."/>
        </authorList>
    </citation>
    <scope>NUCLEOTIDE SEQUENCE</scope>
    <source>
        <strain evidence="3">Schooner1</strain>
    </source>
</reference>
<comment type="caution">
    <text evidence="3">The sequence shown here is derived from an EMBL/GenBank/DDBJ whole genome shotgun (WGS) entry which is preliminary data.</text>
</comment>
<keyword evidence="1" id="KW-1133">Transmembrane helix</keyword>
<keyword evidence="2" id="KW-0732">Signal</keyword>
<sequence length="192" mass="21955">MGESTCFVICVLVFFLALLTGSSIWTGVERSYRNKFYQIGCKVIHKSYQTEQYTKSDGSCDGKETTNYQSQVNVEYFYDKKDYQNITLCNFGSVCLVSKGSDCEVEKCDPDSRTHTECRKQIDPSLSDFYDKYKLSQVYDCLVNKDNPDQIAMEIPTHNLKWTLFLWIPSGIFFLCLVIGGPLMCALEGFSM</sequence>
<name>A0ABQ8YZN1_9EUKA</name>
<feature type="transmembrane region" description="Helical" evidence="1">
    <location>
        <begin position="164"/>
        <end position="187"/>
    </location>
</feature>
<feature type="signal peptide" evidence="2">
    <location>
        <begin position="1"/>
        <end position="21"/>
    </location>
</feature>
<gene>
    <name evidence="3" type="ORF">M0813_16418</name>
</gene>
<proteinExistence type="predicted"/>
<evidence type="ECO:0000256" key="1">
    <source>
        <dbReference type="SAM" id="Phobius"/>
    </source>
</evidence>
<accession>A0ABQ8YZN1</accession>
<dbReference type="Proteomes" id="UP001150062">
    <property type="component" value="Unassembled WGS sequence"/>
</dbReference>